<dbReference type="Proteomes" id="UP000250079">
    <property type="component" value="Chromosome"/>
</dbReference>
<dbReference type="PROSITE" id="PS50305">
    <property type="entry name" value="SIRTUIN"/>
    <property type="match status" value="1"/>
</dbReference>
<protein>
    <recommendedName>
        <fullName evidence="1">protein acetyllysine N-acetyltransferase</fullName>
        <ecNumber evidence="1">2.3.1.286</ecNumber>
    </recommendedName>
</protein>
<evidence type="ECO:0000313" key="7">
    <source>
        <dbReference type="Proteomes" id="UP000250079"/>
    </source>
</evidence>
<evidence type="ECO:0000313" key="6">
    <source>
        <dbReference type="EMBL" id="ASJ71123.1"/>
    </source>
</evidence>
<dbReference type="PANTHER" id="PTHR11085">
    <property type="entry name" value="NAD-DEPENDENT PROTEIN DEACYLASE SIRTUIN-5, MITOCHONDRIAL-RELATED"/>
    <property type="match status" value="1"/>
</dbReference>
<keyword evidence="7" id="KW-1185">Reference proteome</keyword>
<dbReference type="EMBL" id="CP018632">
    <property type="protein sequence ID" value="ASJ71123.1"/>
    <property type="molecule type" value="Genomic_DNA"/>
</dbReference>
<evidence type="ECO:0000256" key="4">
    <source>
        <dbReference type="PROSITE-ProRule" id="PRU00236"/>
    </source>
</evidence>
<organism evidence="6 7">
    <name type="scientific">Granulosicoccus antarcticus IMCC3135</name>
    <dbReference type="NCBI Taxonomy" id="1192854"/>
    <lineage>
        <taxon>Bacteria</taxon>
        <taxon>Pseudomonadati</taxon>
        <taxon>Pseudomonadota</taxon>
        <taxon>Gammaproteobacteria</taxon>
        <taxon>Chromatiales</taxon>
        <taxon>Granulosicoccaceae</taxon>
        <taxon>Granulosicoccus</taxon>
    </lineage>
</organism>
<feature type="domain" description="Deacetylase sirtuin-type" evidence="5">
    <location>
        <begin position="11"/>
        <end position="288"/>
    </location>
</feature>
<reference evidence="6 7" key="1">
    <citation type="submission" date="2016-12" db="EMBL/GenBank/DDBJ databases">
        <authorList>
            <person name="Song W.-J."/>
            <person name="Kurnit D.M."/>
        </authorList>
    </citation>
    <scope>NUCLEOTIDE SEQUENCE [LARGE SCALE GENOMIC DNA]</scope>
    <source>
        <strain evidence="6 7">IMCC3135</strain>
    </source>
</reference>
<accession>A0A2Z2NJ65</accession>
<dbReference type="GO" id="GO:0046872">
    <property type="term" value="F:metal ion binding"/>
    <property type="evidence" value="ECO:0007669"/>
    <property type="project" value="UniProtKB-KW"/>
</dbReference>
<dbReference type="EC" id="2.3.1.286" evidence="1"/>
<gene>
    <name evidence="6" type="primary">cobB_1</name>
    <name evidence="6" type="ORF">IMCC3135_05050</name>
</gene>
<dbReference type="KEGG" id="gai:IMCC3135_05050"/>
<feature type="binding site" evidence="4">
    <location>
        <position position="191"/>
    </location>
    <ligand>
        <name>Zn(2+)</name>
        <dbReference type="ChEBI" id="CHEBI:29105"/>
    </ligand>
</feature>
<dbReference type="Pfam" id="PF02146">
    <property type="entry name" value="SIR2"/>
    <property type="match status" value="1"/>
</dbReference>
<keyword evidence="6" id="KW-0378">Hydrolase</keyword>
<dbReference type="Gene3D" id="3.40.50.1220">
    <property type="entry name" value="TPP-binding domain"/>
    <property type="match status" value="1"/>
</dbReference>
<feature type="active site" description="Proton acceptor" evidence="4">
    <location>
        <position position="132"/>
    </location>
</feature>
<feature type="binding site" evidence="4">
    <location>
        <position position="140"/>
    </location>
    <ligand>
        <name>Zn(2+)</name>
        <dbReference type="ChEBI" id="CHEBI:29105"/>
    </ligand>
</feature>
<dbReference type="InterPro" id="IPR029035">
    <property type="entry name" value="DHS-like_NAD/FAD-binding_dom"/>
</dbReference>
<keyword evidence="4" id="KW-0479">Metal-binding</keyword>
<dbReference type="GO" id="GO:0070403">
    <property type="term" value="F:NAD+ binding"/>
    <property type="evidence" value="ECO:0007669"/>
    <property type="project" value="InterPro"/>
</dbReference>
<keyword evidence="2" id="KW-0808">Transferase</keyword>
<dbReference type="InterPro" id="IPR050134">
    <property type="entry name" value="NAD-dep_sirtuin_deacylases"/>
</dbReference>
<feature type="binding site" evidence="4">
    <location>
        <position position="194"/>
    </location>
    <ligand>
        <name>Zn(2+)</name>
        <dbReference type="ChEBI" id="CHEBI:29105"/>
    </ligand>
</feature>
<evidence type="ECO:0000256" key="1">
    <source>
        <dbReference type="ARBA" id="ARBA00012928"/>
    </source>
</evidence>
<dbReference type="InterPro" id="IPR026591">
    <property type="entry name" value="Sirtuin_cat_small_dom_sf"/>
</dbReference>
<dbReference type="SUPFAM" id="SSF52467">
    <property type="entry name" value="DHS-like NAD/FAD-binding domain"/>
    <property type="match status" value="1"/>
</dbReference>
<dbReference type="GO" id="GO:0017136">
    <property type="term" value="F:histone deacetylase activity, NAD-dependent"/>
    <property type="evidence" value="ECO:0007669"/>
    <property type="project" value="TreeGrafter"/>
</dbReference>
<dbReference type="GO" id="GO:0016787">
    <property type="term" value="F:hydrolase activity"/>
    <property type="evidence" value="ECO:0007669"/>
    <property type="project" value="UniProtKB-KW"/>
</dbReference>
<proteinExistence type="predicted"/>
<keyword evidence="4" id="KW-0862">Zinc</keyword>
<dbReference type="InterPro" id="IPR026590">
    <property type="entry name" value="Ssirtuin_cat_dom"/>
</dbReference>
<dbReference type="Gene3D" id="3.30.1600.10">
    <property type="entry name" value="SIR2/SIRT2 'Small Domain"/>
    <property type="match status" value="1"/>
</dbReference>
<dbReference type="OrthoDB" id="9800582at2"/>
<name>A0A2Z2NJ65_9GAMM</name>
<keyword evidence="3" id="KW-0520">NAD</keyword>
<dbReference type="InterPro" id="IPR003000">
    <property type="entry name" value="Sirtuin"/>
</dbReference>
<evidence type="ECO:0000259" key="5">
    <source>
        <dbReference type="PROSITE" id="PS50305"/>
    </source>
</evidence>
<dbReference type="AlphaFoldDB" id="A0A2Z2NJ65"/>
<sequence>MNSCLQNDAVRSTPDADDLELAEFIRQHPKLFVLTGAGCSTASGLGDYRDKNGQWKRRQPITGQIFIGDEAARKRYWARSSVGWPSFSQALPGLAHHALMELQLQGRLVSLVTQNVDSLHQKAGHRNTVDLHGVLATVSCIDCAQALSRDDFQARLLAANPWLSSLTAQHAPDGDADLEISDLNTMQVPACTHCGGLLKPDVVFFGENVPREKVQQAMSALASADALLVAGSSLMVYSGYRFCLDAQKRGQPIVIVNNGLTRADSLASLKIQGDCGQRLSTLAALVAS</sequence>
<evidence type="ECO:0000256" key="3">
    <source>
        <dbReference type="ARBA" id="ARBA00023027"/>
    </source>
</evidence>
<evidence type="ECO:0000256" key="2">
    <source>
        <dbReference type="ARBA" id="ARBA00022679"/>
    </source>
</evidence>
<feature type="binding site" evidence="4">
    <location>
        <position position="143"/>
    </location>
    <ligand>
        <name>Zn(2+)</name>
        <dbReference type="ChEBI" id="CHEBI:29105"/>
    </ligand>
</feature>
<dbReference type="PANTHER" id="PTHR11085:SF10">
    <property type="entry name" value="NAD-DEPENDENT PROTEIN DEACYLASE SIRTUIN-5, MITOCHONDRIAL-RELATED"/>
    <property type="match status" value="1"/>
</dbReference>
<dbReference type="RefSeq" id="WP_088916598.1">
    <property type="nucleotide sequence ID" value="NZ_CP018632.1"/>
</dbReference>
<dbReference type="NCBIfam" id="NF003738">
    <property type="entry name" value="PRK05333.1"/>
    <property type="match status" value="1"/>
</dbReference>